<feature type="domain" description="Tr-type G" evidence="4">
    <location>
        <begin position="8"/>
        <end position="74"/>
    </location>
</feature>
<dbReference type="Gene3D" id="3.40.50.300">
    <property type="entry name" value="P-loop containing nucleotide triphosphate hydrolases"/>
    <property type="match status" value="2"/>
</dbReference>
<dbReference type="PANTHER" id="PTHR43261">
    <property type="entry name" value="TRANSLATION ELONGATION FACTOR G-RELATED"/>
    <property type="match status" value="1"/>
</dbReference>
<dbReference type="GO" id="GO:0003924">
    <property type="term" value="F:GTPase activity"/>
    <property type="evidence" value="ECO:0007669"/>
    <property type="project" value="InterPro"/>
</dbReference>
<dbReference type="GO" id="GO:0006412">
    <property type="term" value="P:translation"/>
    <property type="evidence" value="ECO:0007669"/>
    <property type="project" value="UniProtKB-KW"/>
</dbReference>
<dbReference type="Proteomes" id="UP000280036">
    <property type="component" value="Unassembled WGS sequence"/>
</dbReference>
<sequence length="74" mass="8385">MARQYKLEDYRNIGIMAHIDAGKTTTTERILLHTGKIHKLGETHDGASQMDWMAQEQERGITITSAATNSILKW</sequence>
<keyword evidence="3" id="KW-0342">GTP-binding</keyword>
<dbReference type="NCBIfam" id="TIGR00231">
    <property type="entry name" value="small_GTP"/>
    <property type="match status" value="1"/>
</dbReference>
<keyword evidence="2" id="KW-0648">Protein biosynthesis</keyword>
<evidence type="ECO:0000313" key="5">
    <source>
        <dbReference type="EMBL" id="VDR42578.1"/>
    </source>
</evidence>
<gene>
    <name evidence="5" type="primary">fus</name>
    <name evidence="5" type="ORF">NCTC10126_01105</name>
</gene>
<dbReference type="InterPro" id="IPR027417">
    <property type="entry name" value="P-loop_NTPase"/>
</dbReference>
<dbReference type="InterPro" id="IPR005225">
    <property type="entry name" value="Small_GTP-bd"/>
</dbReference>
<organism evidence="5 6">
    <name type="scientific">Mycoplasmopsis caviae</name>
    <dbReference type="NCBI Taxonomy" id="55603"/>
    <lineage>
        <taxon>Bacteria</taxon>
        <taxon>Bacillati</taxon>
        <taxon>Mycoplasmatota</taxon>
        <taxon>Mycoplasmoidales</taxon>
        <taxon>Metamycoplasmataceae</taxon>
        <taxon>Mycoplasmopsis</taxon>
    </lineage>
</organism>
<dbReference type="InterPro" id="IPR031157">
    <property type="entry name" value="G_TR_CS"/>
</dbReference>
<keyword evidence="1" id="KW-0547">Nucleotide-binding</keyword>
<dbReference type="EMBL" id="UZVY01000007">
    <property type="protein sequence ID" value="VDR42578.1"/>
    <property type="molecule type" value="Genomic_DNA"/>
</dbReference>
<dbReference type="SUPFAM" id="SSF52540">
    <property type="entry name" value="P-loop containing nucleoside triphosphate hydrolases"/>
    <property type="match status" value="1"/>
</dbReference>
<dbReference type="PROSITE" id="PS00301">
    <property type="entry name" value="G_TR_1"/>
    <property type="match status" value="1"/>
</dbReference>
<evidence type="ECO:0000256" key="3">
    <source>
        <dbReference type="ARBA" id="ARBA00023134"/>
    </source>
</evidence>
<name>A0A3P8KNQ4_9BACT</name>
<evidence type="ECO:0000259" key="4">
    <source>
        <dbReference type="PROSITE" id="PS51722"/>
    </source>
</evidence>
<evidence type="ECO:0000256" key="2">
    <source>
        <dbReference type="ARBA" id="ARBA00022917"/>
    </source>
</evidence>
<evidence type="ECO:0000313" key="6">
    <source>
        <dbReference type="Proteomes" id="UP000280036"/>
    </source>
</evidence>
<reference evidence="5 6" key="1">
    <citation type="submission" date="2018-12" db="EMBL/GenBank/DDBJ databases">
        <authorList>
            <consortium name="Pathogen Informatics"/>
        </authorList>
    </citation>
    <scope>NUCLEOTIDE SEQUENCE [LARGE SCALE GENOMIC DNA]</scope>
    <source>
        <strain evidence="5 6">NCTC10126</strain>
    </source>
</reference>
<dbReference type="PRINTS" id="PR00315">
    <property type="entry name" value="ELONGATNFCT"/>
</dbReference>
<accession>A0A3P8KNQ4</accession>
<proteinExistence type="predicted"/>
<dbReference type="Pfam" id="PF00009">
    <property type="entry name" value="GTP_EFTU"/>
    <property type="match status" value="1"/>
</dbReference>
<dbReference type="PANTHER" id="PTHR43261:SF1">
    <property type="entry name" value="RIBOSOME-RELEASING FACTOR 2, MITOCHONDRIAL"/>
    <property type="match status" value="1"/>
</dbReference>
<dbReference type="PROSITE" id="PS51722">
    <property type="entry name" value="G_TR_2"/>
    <property type="match status" value="1"/>
</dbReference>
<dbReference type="GO" id="GO:0005525">
    <property type="term" value="F:GTP binding"/>
    <property type="evidence" value="ECO:0007669"/>
    <property type="project" value="UniProtKB-KW"/>
</dbReference>
<dbReference type="InterPro" id="IPR000795">
    <property type="entry name" value="T_Tr_GTP-bd_dom"/>
</dbReference>
<dbReference type="GO" id="GO:0032790">
    <property type="term" value="P:ribosome disassembly"/>
    <property type="evidence" value="ECO:0007669"/>
    <property type="project" value="TreeGrafter"/>
</dbReference>
<dbReference type="AlphaFoldDB" id="A0A3P8KNQ4"/>
<protein>
    <submittedName>
        <fullName evidence="5">GTP-binding protein lepA</fullName>
    </submittedName>
</protein>
<evidence type="ECO:0000256" key="1">
    <source>
        <dbReference type="ARBA" id="ARBA00022741"/>
    </source>
</evidence>